<evidence type="ECO:0000259" key="8">
    <source>
        <dbReference type="PROSITE" id="PS50862"/>
    </source>
</evidence>
<dbReference type="EMBL" id="JACAGK010000036">
    <property type="protein sequence ID" value="MDM1049075.1"/>
    <property type="molecule type" value="Genomic_DNA"/>
</dbReference>
<organism evidence="9 10">
    <name type="scientific">Sphingobacterium hotanense</name>
    <dbReference type="NCBI Taxonomy" id="649196"/>
    <lineage>
        <taxon>Bacteria</taxon>
        <taxon>Pseudomonadati</taxon>
        <taxon>Bacteroidota</taxon>
        <taxon>Sphingobacteriia</taxon>
        <taxon>Sphingobacteriales</taxon>
        <taxon>Sphingobacteriaceae</taxon>
        <taxon>Sphingobacterium</taxon>
    </lineage>
</organism>
<dbReference type="Pfam" id="PF09180">
    <property type="entry name" value="ProRS-C_1"/>
    <property type="match status" value="1"/>
</dbReference>
<feature type="domain" description="Aminoacyl-transfer RNA synthetases class-II family profile" evidence="8">
    <location>
        <begin position="27"/>
        <end position="293"/>
    </location>
</feature>
<dbReference type="SUPFAM" id="SSF55681">
    <property type="entry name" value="Class II aaRS and biotin synthetases"/>
    <property type="match status" value="1"/>
</dbReference>
<comment type="function">
    <text evidence="7">Catalyzes the attachment of proline to tRNA(Pro) in a two-step reaction: proline is first activated by ATP to form Pro-AMP and then transferred to the acceptor end of tRNA(Pro).</text>
</comment>
<gene>
    <name evidence="7" type="primary">proS</name>
    <name evidence="9" type="ORF">HX018_12605</name>
</gene>
<dbReference type="CDD" id="cd00862">
    <property type="entry name" value="ProRS_anticodon_zinc"/>
    <property type="match status" value="1"/>
</dbReference>
<dbReference type="InterPro" id="IPR016061">
    <property type="entry name" value="Pro-tRNA_ligase_II_C"/>
</dbReference>
<reference evidence="9" key="1">
    <citation type="submission" date="2020-06" db="EMBL/GenBank/DDBJ databases">
        <authorList>
            <person name="Dong N."/>
        </authorList>
    </citation>
    <scope>NUCLEOTIDE SEQUENCE</scope>
    <source>
        <strain evidence="9">R1692</strain>
    </source>
</reference>
<dbReference type="EC" id="6.1.1.15" evidence="7"/>
<keyword evidence="1 7" id="KW-0963">Cytoplasm</keyword>
<accession>A0ABT7NP93</accession>
<name>A0ABT7NP93_9SPHI</name>
<dbReference type="InterPro" id="IPR006195">
    <property type="entry name" value="aa-tRNA-synth_II"/>
</dbReference>
<comment type="domain">
    <text evidence="7">Consists of three domains: the N-terminal catalytic domain, the anticodon-binding domain and the C-terminal extension.</text>
</comment>
<dbReference type="InterPro" id="IPR004154">
    <property type="entry name" value="Anticodon-bd"/>
</dbReference>
<dbReference type="PANTHER" id="PTHR43382">
    <property type="entry name" value="PROLYL-TRNA SYNTHETASE"/>
    <property type="match status" value="1"/>
</dbReference>
<dbReference type="HAMAP" id="MF_01571">
    <property type="entry name" value="Pro_tRNA_synth_type3"/>
    <property type="match status" value="1"/>
</dbReference>
<dbReference type="Pfam" id="PF00587">
    <property type="entry name" value="tRNA-synt_2b"/>
    <property type="match status" value="1"/>
</dbReference>
<dbReference type="RefSeq" id="WP_286651641.1">
    <property type="nucleotide sequence ID" value="NZ_JACAGK010000036.1"/>
</dbReference>
<evidence type="ECO:0000313" key="10">
    <source>
        <dbReference type="Proteomes" id="UP001170954"/>
    </source>
</evidence>
<dbReference type="SMART" id="SM00946">
    <property type="entry name" value="ProRS-C_1"/>
    <property type="match status" value="1"/>
</dbReference>
<dbReference type="GO" id="GO:0004827">
    <property type="term" value="F:proline-tRNA ligase activity"/>
    <property type="evidence" value="ECO:0007669"/>
    <property type="project" value="UniProtKB-EC"/>
</dbReference>
<dbReference type="NCBIfam" id="TIGR00408">
    <property type="entry name" value="proS_fam_I"/>
    <property type="match status" value="1"/>
</dbReference>
<dbReference type="CDD" id="cd00778">
    <property type="entry name" value="ProRS_core_arch_euk"/>
    <property type="match status" value="1"/>
</dbReference>
<dbReference type="InterPro" id="IPR017449">
    <property type="entry name" value="Pro-tRNA_synth_II"/>
</dbReference>
<dbReference type="InterPro" id="IPR036621">
    <property type="entry name" value="Anticodon-bd_dom_sf"/>
</dbReference>
<keyword evidence="5 7" id="KW-0648">Protein biosynthesis</keyword>
<dbReference type="InterPro" id="IPR045864">
    <property type="entry name" value="aa-tRNA-synth_II/BPL/LPL"/>
</dbReference>
<evidence type="ECO:0000256" key="3">
    <source>
        <dbReference type="ARBA" id="ARBA00022741"/>
    </source>
</evidence>
<evidence type="ECO:0000313" key="9">
    <source>
        <dbReference type="EMBL" id="MDM1049075.1"/>
    </source>
</evidence>
<evidence type="ECO:0000256" key="6">
    <source>
        <dbReference type="ARBA" id="ARBA00023146"/>
    </source>
</evidence>
<dbReference type="SUPFAM" id="SSF64586">
    <property type="entry name" value="C-terminal domain of ProRS"/>
    <property type="match status" value="1"/>
</dbReference>
<comment type="caution">
    <text evidence="9">The sequence shown here is derived from an EMBL/GenBank/DDBJ whole genome shotgun (WGS) entry which is preliminary data.</text>
</comment>
<reference evidence="9" key="2">
    <citation type="journal article" date="2022" name="Sci. Total Environ.">
        <title>Prevalence, transmission, and molecular epidemiology of tet(X)-positive bacteria among humans, animals, and environmental niches in China: An epidemiological, and genomic-based study.</title>
        <authorList>
            <person name="Dong N."/>
            <person name="Zeng Y."/>
            <person name="Cai C."/>
            <person name="Sun C."/>
            <person name="Lu J."/>
            <person name="Liu C."/>
            <person name="Zhou H."/>
            <person name="Sun Q."/>
            <person name="Shu L."/>
            <person name="Wang H."/>
            <person name="Wang Y."/>
            <person name="Wang S."/>
            <person name="Wu C."/>
            <person name="Chan E.W."/>
            <person name="Chen G."/>
            <person name="Shen Z."/>
            <person name="Chen S."/>
            <person name="Zhang R."/>
        </authorList>
    </citation>
    <scope>NUCLEOTIDE SEQUENCE</scope>
    <source>
        <strain evidence="9">R1692</strain>
    </source>
</reference>
<dbReference type="Gene3D" id="3.30.930.10">
    <property type="entry name" value="Bira Bifunctional Protein, Domain 2"/>
    <property type="match status" value="1"/>
</dbReference>
<dbReference type="InterPro" id="IPR002314">
    <property type="entry name" value="aa-tRNA-synt_IIb"/>
</dbReference>
<keyword evidence="3 7" id="KW-0547">Nucleotide-binding</keyword>
<dbReference type="PANTHER" id="PTHR43382:SF2">
    <property type="entry name" value="BIFUNCTIONAL GLUTAMATE_PROLINE--TRNA LIGASE"/>
    <property type="match status" value="1"/>
</dbReference>
<keyword evidence="2 7" id="KW-0436">Ligase</keyword>
<keyword evidence="4 7" id="KW-0067">ATP-binding</keyword>
<keyword evidence="10" id="KW-1185">Reference proteome</keyword>
<evidence type="ECO:0000256" key="2">
    <source>
        <dbReference type="ARBA" id="ARBA00022598"/>
    </source>
</evidence>
<comment type="subunit">
    <text evidence="7">Homodimer.</text>
</comment>
<dbReference type="PROSITE" id="PS50862">
    <property type="entry name" value="AA_TRNA_LIGASE_II"/>
    <property type="match status" value="1"/>
</dbReference>
<comment type="similarity">
    <text evidence="7">Belongs to the class-II aminoacyl-tRNA synthetase family. ProS type 3 subfamily.</text>
</comment>
<dbReference type="Gene3D" id="3.30.110.30">
    <property type="entry name" value="C-terminal domain of ProRS"/>
    <property type="match status" value="1"/>
</dbReference>
<proteinExistence type="inferred from homology"/>
<keyword evidence="6 7" id="KW-0030">Aminoacyl-tRNA synthetase</keyword>
<dbReference type="InterPro" id="IPR004499">
    <property type="entry name" value="Pro-tRNA-ligase_IIa_arc-type"/>
</dbReference>
<evidence type="ECO:0000256" key="7">
    <source>
        <dbReference type="HAMAP-Rule" id="MF_01571"/>
    </source>
</evidence>
<dbReference type="Proteomes" id="UP001170954">
    <property type="component" value="Unassembled WGS sequence"/>
</dbReference>
<evidence type="ECO:0000256" key="1">
    <source>
        <dbReference type="ARBA" id="ARBA00022490"/>
    </source>
</evidence>
<comment type="catalytic activity">
    <reaction evidence="7">
        <text>tRNA(Pro) + L-proline + ATP = L-prolyl-tRNA(Pro) + AMP + diphosphate</text>
        <dbReference type="Rhea" id="RHEA:14305"/>
        <dbReference type="Rhea" id="RHEA-COMP:9700"/>
        <dbReference type="Rhea" id="RHEA-COMP:9702"/>
        <dbReference type="ChEBI" id="CHEBI:30616"/>
        <dbReference type="ChEBI" id="CHEBI:33019"/>
        <dbReference type="ChEBI" id="CHEBI:60039"/>
        <dbReference type="ChEBI" id="CHEBI:78442"/>
        <dbReference type="ChEBI" id="CHEBI:78532"/>
        <dbReference type="ChEBI" id="CHEBI:456215"/>
        <dbReference type="EC" id="6.1.1.15"/>
    </reaction>
</comment>
<dbReference type="InterPro" id="IPR033721">
    <property type="entry name" value="ProRS_core_arch_euk"/>
</dbReference>
<protein>
    <recommendedName>
        <fullName evidence="7">Proline--tRNA ligase</fullName>
        <ecNumber evidence="7">6.1.1.15</ecNumber>
    </recommendedName>
    <alternativeName>
        <fullName evidence="7">Prolyl-tRNA synthetase</fullName>
        <shortName evidence="7">ProRS</shortName>
    </alternativeName>
</protein>
<evidence type="ECO:0000256" key="4">
    <source>
        <dbReference type="ARBA" id="ARBA00022840"/>
    </source>
</evidence>
<dbReference type="Gene3D" id="3.40.50.800">
    <property type="entry name" value="Anticodon-binding domain"/>
    <property type="match status" value="1"/>
</dbReference>
<sequence length="490" mass="55753">MSKGITSRSEDYSQWYNDLVIKADLAEYSAVRGCMVIKPYGYGIWERMQAILDKRFKETGHSNAYFPLFIPKSFFSKEASHVEGFATECAVVTHYRLKNDGNGNIVVDEEAKLEEELIVRPTSETIIWNTYRGWIESYRDLPILVNQWANVVRWEMRTRLFLRTAEFLWQEGHTAHATSEDAIAEAEQMLEVYAEFAEKILAVPVVRGRKTENERFAGALDTYCIEALMQDGKALQAGTSHFLGQNFAKAFDVKFTSKEGKLEHVWATSWGVSTRLMGALIMAHSDDQGLVLPPRLAPIQVVIVPIYKTDEEKANLDAYVDGLSTELKNLGISIKYDDRDTQRPGFKFAEWELKGVPLRVAIGARDMQNGTVELARRDTQTKETVEQAGLANRIHSLLDEIQDNIYQKALNFRDSHITEVNSYDEFKTLLEEKGGFLSCHWDGTVETEKRVKEETKATIRCIPLDAKEEEGVCIFTGKPSKQRVLFAKAY</sequence>
<comment type="subcellular location">
    <subcellularLocation>
        <location evidence="7">Cytoplasm</location>
    </subcellularLocation>
</comment>
<dbReference type="Pfam" id="PF03129">
    <property type="entry name" value="HGTP_anticodon"/>
    <property type="match status" value="1"/>
</dbReference>
<dbReference type="SUPFAM" id="SSF52954">
    <property type="entry name" value="Class II aaRS ABD-related"/>
    <property type="match status" value="1"/>
</dbReference>
<evidence type="ECO:0000256" key="5">
    <source>
        <dbReference type="ARBA" id="ARBA00022917"/>
    </source>
</evidence>